<keyword evidence="3" id="KW-1185">Reference proteome</keyword>
<keyword evidence="2" id="KW-0808">Transferase</keyword>
<dbReference type="SUPFAM" id="SSF51735">
    <property type="entry name" value="NAD(P)-binding Rossmann-fold domains"/>
    <property type="match status" value="1"/>
</dbReference>
<dbReference type="GO" id="GO:0016491">
    <property type="term" value="F:oxidoreductase activity"/>
    <property type="evidence" value="ECO:0007669"/>
    <property type="project" value="InterPro"/>
</dbReference>
<dbReference type="Proteomes" id="UP000277294">
    <property type="component" value="Unassembled WGS sequence"/>
</dbReference>
<protein>
    <submittedName>
        <fullName evidence="2">Phthiocerol synthesis polyketide synthase type I PpsC</fullName>
        <ecNumber evidence="2">2.3.1.41</ecNumber>
    </submittedName>
</protein>
<dbReference type="InterPro" id="IPR011032">
    <property type="entry name" value="GroES-like_sf"/>
</dbReference>
<evidence type="ECO:0000259" key="1">
    <source>
        <dbReference type="SMART" id="SM00829"/>
    </source>
</evidence>
<reference evidence="2 3" key="1">
    <citation type="submission" date="2018-10" db="EMBL/GenBank/DDBJ databases">
        <authorList>
            <person name="Criscuolo A."/>
        </authorList>
    </citation>
    <scope>NUCLEOTIDE SEQUENCE [LARGE SCALE GENOMIC DNA]</scope>
    <source>
        <strain evidence="2">DnA1</strain>
    </source>
</reference>
<dbReference type="AlphaFoldDB" id="A0A3P4B3G9"/>
<sequence>MSTVMQEVQAGSAVRVLAKAESAAALAPAIGKAPPPSLEAGRALVRVESAAVNPSDVKAALGLMPQAVWPRTPGRDFAGTVVAGPQEWVGRRVWGSGGDLGITRDGSHATWLSLPQAALQEMPEKLGFDEAGSIGVPFVTAYEGYRRSGMPRPGQVVAVMGANGKVGQAAVQLAAQAGARVIAVQRRPGPYAGHACAPVEVIDASREDVAARLRELTGGRGVDLVYNTVGSPYFQAANQAMAKRATQIFISTVERPVPFDIFTFYRGMHTYVGVDSLAMDCIEAAAHLRELRAGFEQGALRAFPIEKEAVYPLSDALAAYRAVIGGTDLRVVLRPQEAS</sequence>
<dbReference type="RefSeq" id="WP_246013047.1">
    <property type="nucleotide sequence ID" value="NZ_UWPJ01000015.1"/>
</dbReference>
<feature type="domain" description="Enoyl reductase (ER)" evidence="1">
    <location>
        <begin position="25"/>
        <end position="333"/>
    </location>
</feature>
<dbReference type="Pfam" id="PF00107">
    <property type="entry name" value="ADH_zinc_N"/>
    <property type="match status" value="1"/>
</dbReference>
<dbReference type="Gene3D" id="3.90.180.10">
    <property type="entry name" value="Medium-chain alcohol dehydrogenases, catalytic domain"/>
    <property type="match status" value="1"/>
</dbReference>
<accession>A0A3P4B3G9</accession>
<evidence type="ECO:0000313" key="2">
    <source>
        <dbReference type="EMBL" id="VCU69695.1"/>
    </source>
</evidence>
<keyword evidence="2" id="KW-0012">Acyltransferase</keyword>
<dbReference type="EC" id="2.3.1.41" evidence="2"/>
<dbReference type="SMART" id="SM00829">
    <property type="entry name" value="PKS_ER"/>
    <property type="match status" value="1"/>
</dbReference>
<dbReference type="Gene3D" id="3.40.50.720">
    <property type="entry name" value="NAD(P)-binding Rossmann-like Domain"/>
    <property type="match status" value="1"/>
</dbReference>
<dbReference type="InterPro" id="IPR036291">
    <property type="entry name" value="NAD(P)-bd_dom_sf"/>
</dbReference>
<dbReference type="SUPFAM" id="SSF50129">
    <property type="entry name" value="GroES-like"/>
    <property type="match status" value="1"/>
</dbReference>
<proteinExistence type="predicted"/>
<dbReference type="PANTHER" id="PTHR43677">
    <property type="entry name" value="SHORT-CHAIN DEHYDROGENASE/REDUCTASE"/>
    <property type="match status" value="1"/>
</dbReference>
<dbReference type="EMBL" id="UWPJ01000015">
    <property type="protein sequence ID" value="VCU69695.1"/>
    <property type="molecule type" value="Genomic_DNA"/>
</dbReference>
<gene>
    <name evidence="2" type="primary">ppsC_2</name>
    <name evidence="2" type="ORF">PIGHUM_01758</name>
</gene>
<organism evidence="2 3">
    <name type="scientific">Pigmentiphaga humi</name>
    <dbReference type="NCBI Taxonomy" id="2478468"/>
    <lineage>
        <taxon>Bacteria</taxon>
        <taxon>Pseudomonadati</taxon>
        <taxon>Pseudomonadota</taxon>
        <taxon>Betaproteobacteria</taxon>
        <taxon>Burkholderiales</taxon>
        <taxon>Alcaligenaceae</taxon>
        <taxon>Pigmentiphaga</taxon>
    </lineage>
</organism>
<dbReference type="Pfam" id="PF08240">
    <property type="entry name" value="ADH_N"/>
    <property type="match status" value="1"/>
</dbReference>
<dbReference type="PANTHER" id="PTHR43677:SF4">
    <property type="entry name" value="QUINONE OXIDOREDUCTASE-LIKE PROTEIN 2"/>
    <property type="match status" value="1"/>
</dbReference>
<dbReference type="GO" id="GO:0004315">
    <property type="term" value="F:3-oxoacyl-[acyl-carrier-protein] synthase activity"/>
    <property type="evidence" value="ECO:0007669"/>
    <property type="project" value="UniProtKB-EC"/>
</dbReference>
<dbReference type="InterPro" id="IPR013149">
    <property type="entry name" value="ADH-like_C"/>
</dbReference>
<dbReference type="InterPro" id="IPR013154">
    <property type="entry name" value="ADH-like_N"/>
</dbReference>
<name>A0A3P4B3G9_9BURK</name>
<dbReference type="InterPro" id="IPR020843">
    <property type="entry name" value="ER"/>
</dbReference>
<dbReference type="InterPro" id="IPR051397">
    <property type="entry name" value="Zn-ADH-like_protein"/>
</dbReference>
<evidence type="ECO:0000313" key="3">
    <source>
        <dbReference type="Proteomes" id="UP000277294"/>
    </source>
</evidence>